<feature type="domain" description="Peptidase M16 N-terminal" evidence="10">
    <location>
        <begin position="46"/>
        <end position="190"/>
    </location>
</feature>
<dbReference type="InterPro" id="IPR011249">
    <property type="entry name" value="Metalloenz_LuxS/M16"/>
</dbReference>
<dbReference type="RefSeq" id="WP_084283943.1">
    <property type="nucleotide sequence ID" value="NZ_FWXJ01000010.1"/>
</dbReference>
<comment type="cofactor">
    <cofactor evidence="1">
        <name>Zn(2+)</name>
        <dbReference type="ChEBI" id="CHEBI:29105"/>
    </cofactor>
</comment>
<evidence type="ECO:0000256" key="1">
    <source>
        <dbReference type="ARBA" id="ARBA00001947"/>
    </source>
</evidence>
<evidence type="ECO:0000313" key="12">
    <source>
        <dbReference type="EMBL" id="SMC63080.1"/>
    </source>
</evidence>
<dbReference type="InterPro" id="IPR011765">
    <property type="entry name" value="Pept_M16_N"/>
</dbReference>
<accession>A0A1W2ARD3</accession>
<dbReference type="STRING" id="1938817.SAMN06296008_11027"/>
<dbReference type="Proteomes" id="UP000192708">
    <property type="component" value="Unassembled WGS sequence"/>
</dbReference>
<reference evidence="12 13" key="1">
    <citation type="submission" date="2017-04" db="EMBL/GenBank/DDBJ databases">
        <authorList>
            <person name="Afonso C.L."/>
            <person name="Miller P.J."/>
            <person name="Scott M.A."/>
            <person name="Spackman E."/>
            <person name="Goraichik I."/>
            <person name="Dimitrov K.M."/>
            <person name="Suarez D.L."/>
            <person name="Swayne D.E."/>
        </authorList>
    </citation>
    <scope>NUCLEOTIDE SEQUENCE [LARGE SCALE GENOMIC DNA]</scope>
    <source>
        <strain evidence="12 13">VK13</strain>
    </source>
</reference>
<dbReference type="GO" id="GO:0006508">
    <property type="term" value="P:proteolysis"/>
    <property type="evidence" value="ECO:0007669"/>
    <property type="project" value="UniProtKB-KW"/>
</dbReference>
<dbReference type="PANTHER" id="PTHR43690:SF17">
    <property type="entry name" value="PROTEIN YHJJ"/>
    <property type="match status" value="1"/>
</dbReference>
<dbReference type="InterPro" id="IPR001431">
    <property type="entry name" value="Pept_M16_Zn_BS"/>
</dbReference>
<evidence type="ECO:0000259" key="10">
    <source>
        <dbReference type="Pfam" id="PF00675"/>
    </source>
</evidence>
<protein>
    <submittedName>
        <fullName evidence="12">Zinc protease</fullName>
    </submittedName>
</protein>
<evidence type="ECO:0000256" key="2">
    <source>
        <dbReference type="ARBA" id="ARBA00007261"/>
    </source>
</evidence>
<evidence type="ECO:0000256" key="7">
    <source>
        <dbReference type="ARBA" id="ARBA00023049"/>
    </source>
</evidence>
<sequence length="464" mass="52220">MTKSINKKQILKCFLVSITLIYQSFALAEQSAEKYIHERQLSNGLRVIVKEDHRSPTVAHMVWYKTGSVDEDVGVTGVAHVLEHMMFKGTKSIGPGEFSKRVAALGGRENAFTSNDYTAYFQQIEKSHLAKVMQLEADRMQNLELSEAEFKKEIQVIMEERRLRTDDKAPSLLYEQFLATALNAAPNRHPVIGWMNDLKNMTYQDARDWYDSWYTPKNAVLVIVGDVLPNEVFELAENIYGKVPPKELKARKLKLEPTQQGRRYFELNAPAENSIVMLGWKVPKIVNGQIDQLEPFAIDVLTGILDGNQNARFSRQLVNEKKIVSSVGTGYEGFLRGQSLLTISGVLLPGKTPEMFELEVKKILKDIAQNGVKPEELQRVKIAVMASQVYKKDSVFGQAMEIGSLEMNGISWQQIGVIDEKLQAITSEQVQAVVQKYIDDSQLTVGVLKPIAINKKTNISTNAK</sequence>
<comment type="similarity">
    <text evidence="2 8">Belongs to the peptidase M16 family.</text>
</comment>
<dbReference type="InterPro" id="IPR050626">
    <property type="entry name" value="Peptidase_M16"/>
</dbReference>
<keyword evidence="7" id="KW-0482">Metalloprotease</keyword>
<feature type="signal peptide" evidence="9">
    <location>
        <begin position="1"/>
        <end position="28"/>
    </location>
</feature>
<gene>
    <name evidence="12" type="ORF">SAMN06296008_11027</name>
</gene>
<proteinExistence type="inferred from homology"/>
<dbReference type="Gene3D" id="3.30.830.10">
    <property type="entry name" value="Metalloenzyme, LuxS/M16 peptidase-like"/>
    <property type="match status" value="2"/>
</dbReference>
<evidence type="ECO:0000256" key="6">
    <source>
        <dbReference type="ARBA" id="ARBA00022833"/>
    </source>
</evidence>
<organism evidence="12 13">
    <name type="scientific">Polynucleobacter kasalickyi</name>
    <dbReference type="NCBI Taxonomy" id="1938817"/>
    <lineage>
        <taxon>Bacteria</taxon>
        <taxon>Pseudomonadati</taxon>
        <taxon>Pseudomonadota</taxon>
        <taxon>Betaproteobacteria</taxon>
        <taxon>Burkholderiales</taxon>
        <taxon>Burkholderiaceae</taxon>
        <taxon>Polynucleobacter</taxon>
    </lineage>
</organism>
<evidence type="ECO:0000256" key="5">
    <source>
        <dbReference type="ARBA" id="ARBA00022801"/>
    </source>
</evidence>
<dbReference type="GO" id="GO:0004222">
    <property type="term" value="F:metalloendopeptidase activity"/>
    <property type="evidence" value="ECO:0007669"/>
    <property type="project" value="InterPro"/>
</dbReference>
<keyword evidence="6" id="KW-0862">Zinc</keyword>
<dbReference type="AlphaFoldDB" id="A0A1W2ARD3"/>
<dbReference type="PANTHER" id="PTHR43690">
    <property type="entry name" value="NARDILYSIN"/>
    <property type="match status" value="1"/>
</dbReference>
<evidence type="ECO:0000259" key="11">
    <source>
        <dbReference type="Pfam" id="PF05193"/>
    </source>
</evidence>
<evidence type="ECO:0000256" key="4">
    <source>
        <dbReference type="ARBA" id="ARBA00022723"/>
    </source>
</evidence>
<name>A0A1W2ARD3_9BURK</name>
<dbReference type="EMBL" id="FWXJ01000010">
    <property type="protein sequence ID" value="SMC63080.1"/>
    <property type="molecule type" value="Genomic_DNA"/>
</dbReference>
<keyword evidence="5" id="KW-0378">Hydrolase</keyword>
<dbReference type="SUPFAM" id="SSF63411">
    <property type="entry name" value="LuxS/MPP-like metallohydrolase"/>
    <property type="match status" value="2"/>
</dbReference>
<evidence type="ECO:0000313" key="13">
    <source>
        <dbReference type="Proteomes" id="UP000192708"/>
    </source>
</evidence>
<dbReference type="GO" id="GO:0046872">
    <property type="term" value="F:metal ion binding"/>
    <property type="evidence" value="ECO:0007669"/>
    <property type="project" value="UniProtKB-KW"/>
</dbReference>
<feature type="chain" id="PRO_5012009224" evidence="9">
    <location>
        <begin position="29"/>
        <end position="464"/>
    </location>
</feature>
<keyword evidence="13" id="KW-1185">Reference proteome</keyword>
<dbReference type="OrthoDB" id="9811314at2"/>
<evidence type="ECO:0000256" key="8">
    <source>
        <dbReference type="RuleBase" id="RU004447"/>
    </source>
</evidence>
<dbReference type="PROSITE" id="PS00143">
    <property type="entry name" value="INSULINASE"/>
    <property type="match status" value="1"/>
</dbReference>
<keyword evidence="3 12" id="KW-0645">Protease</keyword>
<dbReference type="Pfam" id="PF00675">
    <property type="entry name" value="Peptidase_M16"/>
    <property type="match status" value="1"/>
</dbReference>
<keyword evidence="4" id="KW-0479">Metal-binding</keyword>
<keyword evidence="9" id="KW-0732">Signal</keyword>
<feature type="domain" description="Peptidase M16 C-terminal" evidence="11">
    <location>
        <begin position="200"/>
        <end position="382"/>
    </location>
</feature>
<dbReference type="Pfam" id="PF05193">
    <property type="entry name" value="Peptidase_M16_C"/>
    <property type="match status" value="1"/>
</dbReference>
<evidence type="ECO:0000256" key="3">
    <source>
        <dbReference type="ARBA" id="ARBA00022670"/>
    </source>
</evidence>
<dbReference type="InterPro" id="IPR007863">
    <property type="entry name" value="Peptidase_M16_C"/>
</dbReference>
<evidence type="ECO:0000256" key="9">
    <source>
        <dbReference type="SAM" id="SignalP"/>
    </source>
</evidence>